<dbReference type="EMBL" id="CAUJNA010001046">
    <property type="protein sequence ID" value="CAJ1383758.1"/>
    <property type="molecule type" value="Genomic_DNA"/>
</dbReference>
<reference evidence="1" key="1">
    <citation type="submission" date="2023-08" db="EMBL/GenBank/DDBJ databases">
        <authorList>
            <person name="Chen Y."/>
            <person name="Shah S."/>
            <person name="Dougan E. K."/>
            <person name="Thang M."/>
            <person name="Chan C."/>
        </authorList>
    </citation>
    <scope>NUCLEOTIDE SEQUENCE</scope>
</reference>
<comment type="caution">
    <text evidence="1">The sequence shown here is derived from an EMBL/GenBank/DDBJ whole genome shotgun (WGS) entry which is preliminary data.</text>
</comment>
<gene>
    <name evidence="1" type="ORF">EVOR1521_LOCUS10786</name>
</gene>
<keyword evidence="2" id="KW-1185">Reference proteome</keyword>
<sequence>MASIIAGTWSLISSSAEVISKARGMTLGIHKLLLSPDRAELSDADRRRLLGLQRRVQCMVQPLNFLLLWSKRRDLRVQQVVLSAQELLFDIYSFIECLSPEDPMGQGRSRRSSVSNATKSEQLEFFLRELDFTCISVNMAVSMEARPVCGNGRATGAGVSLLALLRAHRRVKEMEGRSGHLCAMVGCLYRKAEAAACDTSLPAQWVPALSLATLKVVSRETKSYGVEVESRLPLSQDASFSETGVGLNSFARLEFPISVALKARLVTTRRLELNLTAGGQDLAVDSVALVWSDEGQSFTFVFDGKASEELALTPLDAAYLAKLCAGARFDLDGETAV</sequence>
<evidence type="ECO:0000313" key="2">
    <source>
        <dbReference type="Proteomes" id="UP001178507"/>
    </source>
</evidence>
<organism evidence="1 2">
    <name type="scientific">Effrenium voratum</name>
    <dbReference type="NCBI Taxonomy" id="2562239"/>
    <lineage>
        <taxon>Eukaryota</taxon>
        <taxon>Sar</taxon>
        <taxon>Alveolata</taxon>
        <taxon>Dinophyceae</taxon>
        <taxon>Suessiales</taxon>
        <taxon>Symbiodiniaceae</taxon>
        <taxon>Effrenium</taxon>
    </lineage>
</organism>
<dbReference type="Proteomes" id="UP001178507">
    <property type="component" value="Unassembled WGS sequence"/>
</dbReference>
<proteinExistence type="predicted"/>
<protein>
    <submittedName>
        <fullName evidence="1">Uncharacterized protein</fullName>
    </submittedName>
</protein>
<accession>A0AA36I9T1</accession>
<evidence type="ECO:0000313" key="1">
    <source>
        <dbReference type="EMBL" id="CAJ1383758.1"/>
    </source>
</evidence>
<dbReference type="AlphaFoldDB" id="A0AA36I9T1"/>
<name>A0AA36I9T1_9DINO</name>